<protein>
    <submittedName>
        <fullName evidence="1">Pyridoxamine 5'-phosphate oxidase family protein</fullName>
    </submittedName>
</protein>
<organism evidence="1 2">
    <name type="scientific">Streptococcus gallolyticus</name>
    <dbReference type="NCBI Taxonomy" id="315405"/>
    <lineage>
        <taxon>Bacteria</taxon>
        <taxon>Bacillati</taxon>
        <taxon>Bacillota</taxon>
        <taxon>Bacilli</taxon>
        <taxon>Lactobacillales</taxon>
        <taxon>Streptococcaceae</taxon>
        <taxon>Streptococcus</taxon>
    </lineage>
</organism>
<feature type="non-terminal residue" evidence="1">
    <location>
        <position position="1"/>
    </location>
</feature>
<proteinExistence type="predicted"/>
<accession>A0A928A412</accession>
<sequence length="20" mass="2293">VIKIVIDQYSAKAKTMMPKK</sequence>
<dbReference type="Proteomes" id="UP000700800">
    <property type="component" value="Unassembled WGS sequence"/>
</dbReference>
<dbReference type="AlphaFoldDB" id="A0A928A412"/>
<comment type="caution">
    <text evidence="1">The sequence shown here is derived from an EMBL/GenBank/DDBJ whole genome shotgun (WGS) entry which is preliminary data.</text>
</comment>
<gene>
    <name evidence="1" type="ORF">E7156_04450</name>
</gene>
<evidence type="ECO:0000313" key="1">
    <source>
        <dbReference type="EMBL" id="MBE6164551.1"/>
    </source>
</evidence>
<name>A0A928A412_9STRE</name>
<evidence type="ECO:0000313" key="2">
    <source>
        <dbReference type="Proteomes" id="UP000700800"/>
    </source>
</evidence>
<dbReference type="EMBL" id="SVAF01000008">
    <property type="protein sequence ID" value="MBE6164551.1"/>
    <property type="molecule type" value="Genomic_DNA"/>
</dbReference>
<reference evidence="1" key="1">
    <citation type="submission" date="2019-04" db="EMBL/GenBank/DDBJ databases">
        <title>Evolution of Biomass-Degrading Anaerobic Consortia Revealed by Metagenomics.</title>
        <authorList>
            <person name="Peng X."/>
        </authorList>
    </citation>
    <scope>NUCLEOTIDE SEQUENCE</scope>
    <source>
        <strain evidence="1">SIG195</strain>
    </source>
</reference>